<comment type="caution">
    <text evidence="8">The sequence shown here is derived from an EMBL/GenBank/DDBJ whole genome shotgun (WGS) entry which is preliminary data.</text>
</comment>
<dbReference type="OrthoDB" id="4332123at2"/>
<feature type="transmembrane region" description="Helical" evidence="6">
    <location>
        <begin position="172"/>
        <end position="191"/>
    </location>
</feature>
<feature type="transmembrane region" description="Helical" evidence="6">
    <location>
        <begin position="291"/>
        <end position="311"/>
    </location>
</feature>
<proteinExistence type="predicted"/>
<feature type="transmembrane region" description="Helical" evidence="6">
    <location>
        <begin position="317"/>
        <end position="341"/>
    </location>
</feature>
<dbReference type="EMBL" id="SZWF01000019">
    <property type="protein sequence ID" value="KAA9393426.1"/>
    <property type="molecule type" value="Genomic_DNA"/>
</dbReference>
<dbReference type="GO" id="GO:0022857">
    <property type="term" value="F:transmembrane transporter activity"/>
    <property type="evidence" value="ECO:0007669"/>
    <property type="project" value="InterPro"/>
</dbReference>
<evidence type="ECO:0000259" key="7">
    <source>
        <dbReference type="PROSITE" id="PS50850"/>
    </source>
</evidence>
<comment type="subcellular location">
    <subcellularLocation>
        <location evidence="1">Cell membrane</location>
        <topology evidence="1">Multi-pass membrane protein</topology>
    </subcellularLocation>
</comment>
<keyword evidence="3 6" id="KW-0812">Transmembrane</keyword>
<evidence type="ECO:0000313" key="8">
    <source>
        <dbReference type="EMBL" id="KAA9393426.1"/>
    </source>
</evidence>
<keyword evidence="5 6" id="KW-0472">Membrane</keyword>
<evidence type="ECO:0000256" key="6">
    <source>
        <dbReference type="SAM" id="Phobius"/>
    </source>
</evidence>
<gene>
    <name evidence="8" type="ORF">FCK90_12335</name>
</gene>
<dbReference type="PANTHER" id="PTHR43124">
    <property type="entry name" value="PURINE EFFLUX PUMP PBUE"/>
    <property type="match status" value="1"/>
</dbReference>
<dbReference type="InterPro" id="IPR011701">
    <property type="entry name" value="MFS"/>
</dbReference>
<evidence type="ECO:0000256" key="4">
    <source>
        <dbReference type="ARBA" id="ARBA00022989"/>
    </source>
</evidence>
<feature type="transmembrane region" description="Helical" evidence="6">
    <location>
        <begin position="226"/>
        <end position="247"/>
    </location>
</feature>
<evidence type="ECO:0000256" key="1">
    <source>
        <dbReference type="ARBA" id="ARBA00004651"/>
    </source>
</evidence>
<dbReference type="Proteomes" id="UP000325957">
    <property type="component" value="Unassembled WGS sequence"/>
</dbReference>
<accession>A0A5J5KX75</accession>
<evidence type="ECO:0000256" key="3">
    <source>
        <dbReference type="ARBA" id="ARBA00022692"/>
    </source>
</evidence>
<dbReference type="InterPro" id="IPR020846">
    <property type="entry name" value="MFS_dom"/>
</dbReference>
<dbReference type="InterPro" id="IPR036259">
    <property type="entry name" value="MFS_trans_sf"/>
</dbReference>
<evidence type="ECO:0000256" key="5">
    <source>
        <dbReference type="ARBA" id="ARBA00023136"/>
    </source>
</evidence>
<keyword evidence="4 6" id="KW-1133">Transmembrane helix</keyword>
<dbReference type="PANTHER" id="PTHR43124:SF3">
    <property type="entry name" value="CHLORAMPHENICOL EFFLUX PUMP RV0191"/>
    <property type="match status" value="1"/>
</dbReference>
<dbReference type="InterPro" id="IPR050189">
    <property type="entry name" value="MFS_Efflux_Transporters"/>
</dbReference>
<feature type="transmembrane region" description="Helical" evidence="6">
    <location>
        <begin position="82"/>
        <end position="101"/>
    </location>
</feature>
<feature type="transmembrane region" description="Helical" evidence="6">
    <location>
        <begin position="12"/>
        <end position="30"/>
    </location>
</feature>
<feature type="transmembrane region" description="Helical" evidence="6">
    <location>
        <begin position="259"/>
        <end position="279"/>
    </location>
</feature>
<feature type="transmembrane region" description="Helical" evidence="6">
    <location>
        <begin position="107"/>
        <end position="129"/>
    </location>
</feature>
<keyword evidence="9" id="KW-1185">Reference proteome</keyword>
<feature type="transmembrane region" description="Helical" evidence="6">
    <location>
        <begin position="50"/>
        <end position="75"/>
    </location>
</feature>
<reference evidence="8 9" key="1">
    <citation type="submission" date="2019-05" db="EMBL/GenBank/DDBJ databases">
        <title>Kocuria coralli sp. nov., a novel actinobacterium isolated from coral reef seawater.</title>
        <authorList>
            <person name="Li J."/>
        </authorList>
    </citation>
    <scope>NUCLEOTIDE SEQUENCE [LARGE SCALE GENOMIC DNA]</scope>
    <source>
        <strain evidence="8 9">SCSIO 13007</strain>
    </source>
</reference>
<organism evidence="8 9">
    <name type="scientific">Kocuria coralli</name>
    <dbReference type="NCBI Taxonomy" id="1461025"/>
    <lineage>
        <taxon>Bacteria</taxon>
        <taxon>Bacillati</taxon>
        <taxon>Actinomycetota</taxon>
        <taxon>Actinomycetes</taxon>
        <taxon>Micrococcales</taxon>
        <taxon>Micrococcaceae</taxon>
        <taxon>Kocuria</taxon>
    </lineage>
</organism>
<sequence>MKPEKRYERDSRMAYWVIAVGIFAYFLAVAQRTSFGVASLEAADRFQATASQLSLFTMLQVFVYAGLQIPVGVLADRFGSRAMVGAGAILMGSGQLVLALADSLGWGVAGRVLVGAGDAATFICVLRIIPAWFSVSKAPMATFLVGTVGNFGQMLSVIPFSALLGWAGWTPAFLSLGALSVLAAVLVLAFMRDSPDPLSAEEVRPLALRRTWDTVVACVRAPATALAFWVHFTVQFIGTVFALMWGYPYLQNAQGMSAGQASFVMTLFVLTNLVLGMSIGQMVSRFQHRRLRIALIVVGIGVVAWAALILWPGTAPFVVVMAAVVAIAMSLPASMLAFNIVQSFTQRSYIGTVTGITNVGGFVASLCAIFLIGITLDLQVTLGWVDDAYDPEGFRVAMAMQLLVTVTGTVGMLVSARRVRASFGADAV</sequence>
<name>A0A5J5KX75_9MICC</name>
<dbReference type="SUPFAM" id="SSF103473">
    <property type="entry name" value="MFS general substrate transporter"/>
    <property type="match status" value="1"/>
</dbReference>
<evidence type="ECO:0000256" key="2">
    <source>
        <dbReference type="ARBA" id="ARBA00022475"/>
    </source>
</evidence>
<dbReference type="Gene3D" id="1.20.1250.20">
    <property type="entry name" value="MFS general substrate transporter like domains"/>
    <property type="match status" value="2"/>
</dbReference>
<feature type="domain" description="Major facilitator superfamily (MFS) profile" evidence="7">
    <location>
        <begin position="17"/>
        <end position="420"/>
    </location>
</feature>
<keyword evidence="2" id="KW-1003">Cell membrane</keyword>
<protein>
    <submittedName>
        <fullName evidence="8">MFS transporter</fullName>
    </submittedName>
</protein>
<dbReference type="CDD" id="cd06174">
    <property type="entry name" value="MFS"/>
    <property type="match status" value="1"/>
</dbReference>
<feature type="transmembrane region" description="Helical" evidence="6">
    <location>
        <begin position="141"/>
        <end position="166"/>
    </location>
</feature>
<feature type="transmembrane region" description="Helical" evidence="6">
    <location>
        <begin position="353"/>
        <end position="376"/>
    </location>
</feature>
<dbReference type="AlphaFoldDB" id="A0A5J5KX75"/>
<dbReference type="GO" id="GO:0005886">
    <property type="term" value="C:plasma membrane"/>
    <property type="evidence" value="ECO:0007669"/>
    <property type="project" value="UniProtKB-SubCell"/>
</dbReference>
<feature type="transmembrane region" description="Helical" evidence="6">
    <location>
        <begin position="396"/>
        <end position="414"/>
    </location>
</feature>
<dbReference type="PROSITE" id="PS50850">
    <property type="entry name" value="MFS"/>
    <property type="match status" value="1"/>
</dbReference>
<evidence type="ECO:0000313" key="9">
    <source>
        <dbReference type="Proteomes" id="UP000325957"/>
    </source>
</evidence>
<dbReference type="Pfam" id="PF07690">
    <property type="entry name" value="MFS_1"/>
    <property type="match status" value="1"/>
</dbReference>